<dbReference type="InterPro" id="IPR036397">
    <property type="entry name" value="RNaseH_sf"/>
</dbReference>
<organism evidence="1 2">
    <name type="scientific">Oesophagostomum dentatum</name>
    <name type="common">Nodular worm</name>
    <dbReference type="NCBI Taxonomy" id="61180"/>
    <lineage>
        <taxon>Eukaryota</taxon>
        <taxon>Metazoa</taxon>
        <taxon>Ecdysozoa</taxon>
        <taxon>Nematoda</taxon>
        <taxon>Chromadorea</taxon>
        <taxon>Rhabditida</taxon>
        <taxon>Rhabditina</taxon>
        <taxon>Rhabditomorpha</taxon>
        <taxon>Strongyloidea</taxon>
        <taxon>Strongylidae</taxon>
        <taxon>Oesophagostomum</taxon>
    </lineage>
</organism>
<evidence type="ECO:0000313" key="2">
    <source>
        <dbReference type="Proteomes" id="UP000053660"/>
    </source>
</evidence>
<dbReference type="Proteomes" id="UP000053660">
    <property type="component" value="Unassembled WGS sequence"/>
</dbReference>
<sequence>MEYDTMTDRFTVRTQFPMKTNFTKRDIVNQLNSVYDPLGIATPLSVELKTMMREILTTYSSWNDRISPPTCEKWNYACSKINNTLITVPRDLLGPISYNQTAVRLWVFADASKPAIATCAYIQSQKSNELSPLVVGRTRLAPKKNVQTIPRLELVGILLAIRMADIVTGAVTNKVAEVHIVIDSEVALCWIKSTRKLPIFLSNHCNRIHNLILKFETQNVTVDFHHVPTSYNPADAGTRGLTRDQINSHACVRGPQWLIDYPNIIFLRSIDIIQTQEILHEVAEPSAVHVTVRNAPLALEPVFDLSRFSKLSIAKRAVACVGKFLQHIATKANQKRETPI</sequence>
<name>A0A0B1S541_OESDE</name>
<accession>A0A0B1S541</accession>
<dbReference type="Gene3D" id="3.30.420.10">
    <property type="entry name" value="Ribonuclease H-like superfamily/Ribonuclease H"/>
    <property type="match status" value="1"/>
</dbReference>
<dbReference type="Pfam" id="PF05380">
    <property type="entry name" value="Peptidase_A17"/>
    <property type="match status" value="1"/>
</dbReference>
<dbReference type="InterPro" id="IPR008042">
    <property type="entry name" value="Retrotrans_Pao"/>
</dbReference>
<proteinExistence type="predicted"/>
<dbReference type="EMBL" id="KN609865">
    <property type="protein sequence ID" value="KHJ78345.1"/>
    <property type="molecule type" value="Genomic_DNA"/>
</dbReference>
<evidence type="ECO:0000313" key="1">
    <source>
        <dbReference type="EMBL" id="KHJ78345.1"/>
    </source>
</evidence>
<reference evidence="1 2" key="1">
    <citation type="submission" date="2014-03" db="EMBL/GenBank/DDBJ databases">
        <title>Draft genome of the hookworm Oesophagostomum dentatum.</title>
        <authorList>
            <person name="Mitreva M."/>
        </authorList>
    </citation>
    <scope>NUCLEOTIDE SEQUENCE [LARGE SCALE GENOMIC DNA]</scope>
    <source>
        <strain evidence="1 2">OD-Hann</strain>
    </source>
</reference>
<gene>
    <name evidence="1" type="ORF">OESDEN_22034</name>
</gene>
<dbReference type="AlphaFoldDB" id="A0A0B1S541"/>
<dbReference type="SUPFAM" id="SSF53098">
    <property type="entry name" value="Ribonuclease H-like"/>
    <property type="match status" value="1"/>
</dbReference>
<dbReference type="OrthoDB" id="5872779at2759"/>
<dbReference type="InterPro" id="IPR012337">
    <property type="entry name" value="RNaseH-like_sf"/>
</dbReference>
<protein>
    <submittedName>
        <fullName evidence="1">Pao retrotransposon peptidase</fullName>
    </submittedName>
</protein>
<dbReference type="PANTHER" id="PTHR47331">
    <property type="entry name" value="PHD-TYPE DOMAIN-CONTAINING PROTEIN"/>
    <property type="match status" value="1"/>
</dbReference>
<keyword evidence="2" id="KW-1185">Reference proteome</keyword>
<dbReference type="GO" id="GO:0003676">
    <property type="term" value="F:nucleic acid binding"/>
    <property type="evidence" value="ECO:0007669"/>
    <property type="project" value="InterPro"/>
</dbReference>
<feature type="non-terminal residue" evidence="1">
    <location>
        <position position="340"/>
    </location>
</feature>